<dbReference type="Proteomes" id="UP001500665">
    <property type="component" value="Unassembled WGS sequence"/>
</dbReference>
<proteinExistence type="predicted"/>
<reference evidence="1 2" key="1">
    <citation type="journal article" date="2019" name="Int. J. Syst. Evol. Microbiol.">
        <title>The Global Catalogue of Microorganisms (GCM) 10K type strain sequencing project: providing services to taxonomists for standard genome sequencing and annotation.</title>
        <authorList>
            <consortium name="The Broad Institute Genomics Platform"/>
            <consortium name="The Broad Institute Genome Sequencing Center for Infectious Disease"/>
            <person name="Wu L."/>
            <person name="Ma J."/>
        </authorList>
    </citation>
    <scope>NUCLEOTIDE SEQUENCE [LARGE SCALE GENOMIC DNA]</scope>
    <source>
        <strain evidence="1 2">JCM 10696</strain>
    </source>
</reference>
<dbReference type="EMBL" id="BAAAHH010000024">
    <property type="protein sequence ID" value="GAA0960776.1"/>
    <property type="molecule type" value="Genomic_DNA"/>
</dbReference>
<accession>A0ABN1RNS7</accession>
<dbReference type="SUPFAM" id="SSF81606">
    <property type="entry name" value="PP2C-like"/>
    <property type="match status" value="1"/>
</dbReference>
<comment type="caution">
    <text evidence="1">The sequence shown here is derived from an EMBL/GenBank/DDBJ whole genome shotgun (WGS) entry which is preliminary data.</text>
</comment>
<evidence type="ECO:0000313" key="2">
    <source>
        <dbReference type="Proteomes" id="UP001500665"/>
    </source>
</evidence>
<keyword evidence="2" id="KW-1185">Reference proteome</keyword>
<gene>
    <name evidence="1" type="ORF">GCM10009550_52410</name>
</gene>
<sequence>MGMRVSWATEAVPGRDWPNEDFVAAAAGAVVVLDGCSLPPGTDLGCRHGTAWYARTLGMELLTRLLESPPGRPEERGEGLRPLLARAIDSVAARHVRTCDLGHPATPAATVVALRAGGGTVEHLVLADSTLLLDSGDSLEVVSVQGAQTYAAADLRAASRALTGARPAGALRRAALLTDGATRLADRFRLLGWQDLMAVLAGEGPGALIRRTRETEDGDPHCRRWPRHKRHDDATAALCVF</sequence>
<protein>
    <recommendedName>
        <fullName evidence="3">Protein phosphatase 2C-like protein</fullName>
    </recommendedName>
</protein>
<evidence type="ECO:0008006" key="3">
    <source>
        <dbReference type="Google" id="ProtNLM"/>
    </source>
</evidence>
<dbReference type="InterPro" id="IPR036457">
    <property type="entry name" value="PPM-type-like_dom_sf"/>
</dbReference>
<evidence type="ECO:0000313" key="1">
    <source>
        <dbReference type="EMBL" id="GAA0960776.1"/>
    </source>
</evidence>
<name>A0ABN1RNS7_9ACTN</name>
<organism evidence="1 2">
    <name type="scientific">Actinocorallia libanotica</name>
    <dbReference type="NCBI Taxonomy" id="46162"/>
    <lineage>
        <taxon>Bacteria</taxon>
        <taxon>Bacillati</taxon>
        <taxon>Actinomycetota</taxon>
        <taxon>Actinomycetes</taxon>
        <taxon>Streptosporangiales</taxon>
        <taxon>Thermomonosporaceae</taxon>
        <taxon>Actinocorallia</taxon>
    </lineage>
</organism>